<organism evidence="1 2">
    <name type="scientific">Glomus cerebriforme</name>
    <dbReference type="NCBI Taxonomy" id="658196"/>
    <lineage>
        <taxon>Eukaryota</taxon>
        <taxon>Fungi</taxon>
        <taxon>Fungi incertae sedis</taxon>
        <taxon>Mucoromycota</taxon>
        <taxon>Glomeromycotina</taxon>
        <taxon>Glomeromycetes</taxon>
        <taxon>Glomerales</taxon>
        <taxon>Glomeraceae</taxon>
        <taxon>Glomus</taxon>
    </lineage>
</organism>
<dbReference type="AlphaFoldDB" id="A0A397S8P2"/>
<comment type="caution">
    <text evidence="1">The sequence shown here is derived from an EMBL/GenBank/DDBJ whole genome shotgun (WGS) entry which is preliminary data.</text>
</comment>
<dbReference type="Proteomes" id="UP000265703">
    <property type="component" value="Unassembled WGS sequence"/>
</dbReference>
<accession>A0A397S8P2</accession>
<protein>
    <submittedName>
        <fullName evidence="1">Uncharacterized protein</fullName>
    </submittedName>
</protein>
<evidence type="ECO:0000313" key="2">
    <source>
        <dbReference type="Proteomes" id="UP000265703"/>
    </source>
</evidence>
<sequence>MNNKQVLCDGCGFYKDEFFINKHKSGKNYCNGCTLIVNRDPSNVRTITQEEFNKMLLVALKTPPLKLKDLKKSQKKNLRPNPLFQHQGTQTTQVIDPEKEDVLNAPGAVNFPSPIIHHEPAAQSLSQENEKALSNTLDQLIKGMRDLSKELE</sequence>
<gene>
    <name evidence="1" type="ORF">C1645_745079</name>
</gene>
<name>A0A397S8P2_9GLOM</name>
<dbReference type="OrthoDB" id="10567509at2759"/>
<evidence type="ECO:0000313" key="1">
    <source>
        <dbReference type="EMBL" id="RIA80675.1"/>
    </source>
</evidence>
<reference evidence="1 2" key="1">
    <citation type="submission" date="2018-06" db="EMBL/GenBank/DDBJ databases">
        <title>Comparative genomics reveals the genomic features of Rhizophagus irregularis, R. cerebriforme, R. diaphanum and Gigaspora rosea, and their symbiotic lifestyle signature.</title>
        <authorList>
            <person name="Morin E."/>
            <person name="San Clemente H."/>
            <person name="Chen E.C.H."/>
            <person name="De La Providencia I."/>
            <person name="Hainaut M."/>
            <person name="Kuo A."/>
            <person name="Kohler A."/>
            <person name="Murat C."/>
            <person name="Tang N."/>
            <person name="Roy S."/>
            <person name="Loubradou J."/>
            <person name="Henrissat B."/>
            <person name="Grigoriev I.V."/>
            <person name="Corradi N."/>
            <person name="Roux C."/>
            <person name="Martin F.M."/>
        </authorList>
    </citation>
    <scope>NUCLEOTIDE SEQUENCE [LARGE SCALE GENOMIC DNA]</scope>
    <source>
        <strain evidence="1 2">DAOM 227022</strain>
    </source>
</reference>
<proteinExistence type="predicted"/>
<dbReference type="EMBL" id="QKYT01000921">
    <property type="protein sequence ID" value="RIA80675.1"/>
    <property type="molecule type" value="Genomic_DNA"/>
</dbReference>
<keyword evidence="2" id="KW-1185">Reference proteome</keyword>